<dbReference type="AlphaFoldDB" id="A0AAV8Z6L3"/>
<comment type="caution">
    <text evidence="1">The sequence shown here is derived from an EMBL/GenBank/DDBJ whole genome shotgun (WGS) entry which is preliminary data.</text>
</comment>
<keyword evidence="2" id="KW-1185">Reference proteome</keyword>
<protein>
    <recommendedName>
        <fullName evidence="3">Transposase</fullName>
    </recommendedName>
</protein>
<reference evidence="1" key="1">
    <citation type="journal article" date="2023" name="Insect Mol. Biol.">
        <title>Genome sequencing provides insights into the evolution of gene families encoding plant cell wall-degrading enzymes in longhorned beetles.</title>
        <authorList>
            <person name="Shin N.R."/>
            <person name="Okamura Y."/>
            <person name="Kirsch R."/>
            <person name="Pauchet Y."/>
        </authorList>
    </citation>
    <scope>NUCLEOTIDE SEQUENCE</scope>
    <source>
        <strain evidence="1">AMC_N1</strain>
    </source>
</reference>
<evidence type="ECO:0008006" key="3">
    <source>
        <dbReference type="Google" id="ProtNLM"/>
    </source>
</evidence>
<dbReference type="Gene3D" id="3.30.420.10">
    <property type="entry name" value="Ribonuclease H-like superfamily/Ribonuclease H"/>
    <property type="match status" value="1"/>
</dbReference>
<accession>A0AAV8Z6L3</accession>
<dbReference type="EMBL" id="JAPWTK010000013">
    <property type="protein sequence ID" value="KAJ8959421.1"/>
    <property type="molecule type" value="Genomic_DNA"/>
</dbReference>
<name>A0AAV8Z6L3_9CUCU</name>
<dbReference type="InterPro" id="IPR036397">
    <property type="entry name" value="RNaseH_sf"/>
</dbReference>
<proteinExistence type="predicted"/>
<dbReference type="Proteomes" id="UP001162162">
    <property type="component" value="Unassembled WGS sequence"/>
</dbReference>
<evidence type="ECO:0000313" key="2">
    <source>
        <dbReference type="Proteomes" id="UP001162162"/>
    </source>
</evidence>
<dbReference type="PANTHER" id="PTHR46060">
    <property type="entry name" value="MARINER MOS1 TRANSPOSASE-LIKE PROTEIN"/>
    <property type="match status" value="1"/>
</dbReference>
<evidence type="ECO:0000313" key="1">
    <source>
        <dbReference type="EMBL" id="KAJ8959421.1"/>
    </source>
</evidence>
<organism evidence="1 2">
    <name type="scientific">Aromia moschata</name>
    <dbReference type="NCBI Taxonomy" id="1265417"/>
    <lineage>
        <taxon>Eukaryota</taxon>
        <taxon>Metazoa</taxon>
        <taxon>Ecdysozoa</taxon>
        <taxon>Arthropoda</taxon>
        <taxon>Hexapoda</taxon>
        <taxon>Insecta</taxon>
        <taxon>Pterygota</taxon>
        <taxon>Neoptera</taxon>
        <taxon>Endopterygota</taxon>
        <taxon>Coleoptera</taxon>
        <taxon>Polyphaga</taxon>
        <taxon>Cucujiformia</taxon>
        <taxon>Chrysomeloidea</taxon>
        <taxon>Cerambycidae</taxon>
        <taxon>Cerambycinae</taxon>
        <taxon>Callichromatini</taxon>
        <taxon>Aromia</taxon>
    </lineage>
</organism>
<dbReference type="InterPro" id="IPR052709">
    <property type="entry name" value="Transposase-MT_Hybrid"/>
</dbReference>
<dbReference type="GO" id="GO:0003676">
    <property type="term" value="F:nucleic acid binding"/>
    <property type="evidence" value="ECO:0007669"/>
    <property type="project" value="InterPro"/>
</dbReference>
<dbReference type="PANTHER" id="PTHR46060:SF1">
    <property type="entry name" value="MARINER MOS1 TRANSPOSASE-LIKE PROTEIN"/>
    <property type="match status" value="1"/>
</dbReference>
<gene>
    <name evidence="1" type="ORF">NQ318_022111</name>
</gene>
<sequence>MSEQVVPPSVVQRIIIKFLSIEGPIRGMKPFLKPQVCEWDKRFSAGRERMENESHDRRPRITEECEHLCSTVNVAIGTLEETARSVGISNGSVHSIIHDKFDFGKVSTRWVTQLLIPNQKSVRFEVCQRFLARYEDVGKGLLNRIVTCDETWV</sequence>